<dbReference type="PROSITE" id="PS51296">
    <property type="entry name" value="RIESKE"/>
    <property type="match status" value="1"/>
</dbReference>
<dbReference type="GO" id="GO:0008942">
    <property type="term" value="F:nitrite reductase [NAD(P)H] activity"/>
    <property type="evidence" value="ECO:0007669"/>
    <property type="project" value="UniProtKB-EC"/>
</dbReference>
<gene>
    <name evidence="7" type="ORF">MNBD_PLANCTO02-1998</name>
</gene>
<dbReference type="PANTHER" id="PTHR21496">
    <property type="entry name" value="FERREDOXIN-RELATED"/>
    <property type="match status" value="1"/>
</dbReference>
<dbReference type="PANTHER" id="PTHR21496:SF0">
    <property type="entry name" value="RIESKE DOMAIN-CONTAINING PROTEIN"/>
    <property type="match status" value="1"/>
</dbReference>
<evidence type="ECO:0000256" key="4">
    <source>
        <dbReference type="ARBA" id="ARBA00023014"/>
    </source>
</evidence>
<protein>
    <submittedName>
        <fullName evidence="7">Nitrite reductase [NAD(P)H] small subunit</fullName>
        <ecNumber evidence="7">1.7.1.4</ecNumber>
    </submittedName>
</protein>
<dbReference type="GO" id="GO:0046872">
    <property type="term" value="F:metal ion binding"/>
    <property type="evidence" value="ECO:0007669"/>
    <property type="project" value="UniProtKB-KW"/>
</dbReference>
<dbReference type="SUPFAM" id="SSF50022">
    <property type="entry name" value="ISP domain"/>
    <property type="match status" value="1"/>
</dbReference>
<name>A0A3B1E8Y4_9ZZZZ</name>
<keyword evidence="1" id="KW-0001">2Fe-2S</keyword>
<dbReference type="EC" id="1.7.1.4" evidence="7"/>
<reference evidence="7" key="1">
    <citation type="submission" date="2018-06" db="EMBL/GenBank/DDBJ databases">
        <authorList>
            <person name="Zhirakovskaya E."/>
        </authorList>
    </citation>
    <scope>NUCLEOTIDE SEQUENCE</scope>
</reference>
<dbReference type="GO" id="GO:0051537">
    <property type="term" value="F:2 iron, 2 sulfur cluster binding"/>
    <property type="evidence" value="ECO:0007669"/>
    <property type="project" value="UniProtKB-KW"/>
</dbReference>
<keyword evidence="4" id="KW-0411">Iron-sulfur</keyword>
<keyword evidence="2" id="KW-0479">Metal-binding</keyword>
<dbReference type="Pfam" id="PF00355">
    <property type="entry name" value="Rieske"/>
    <property type="match status" value="1"/>
</dbReference>
<evidence type="ECO:0000256" key="2">
    <source>
        <dbReference type="ARBA" id="ARBA00022723"/>
    </source>
</evidence>
<organism evidence="7">
    <name type="scientific">hydrothermal vent metagenome</name>
    <dbReference type="NCBI Taxonomy" id="652676"/>
    <lineage>
        <taxon>unclassified sequences</taxon>
        <taxon>metagenomes</taxon>
        <taxon>ecological metagenomes</taxon>
    </lineage>
</organism>
<evidence type="ECO:0000259" key="6">
    <source>
        <dbReference type="PROSITE" id="PS51296"/>
    </source>
</evidence>
<accession>A0A3B1E8Y4</accession>
<evidence type="ECO:0000256" key="1">
    <source>
        <dbReference type="ARBA" id="ARBA00022714"/>
    </source>
</evidence>
<proteinExistence type="predicted"/>
<sequence>MTQFHQVATVAEVSSGSGKEVVVEGKIVALFDVEGEIFAIDGMCAHAGGPLGKGCLEGSIITCPWHGWQYDVVTGKHCLTENIQQETFAVKVEDGKIFVAMTTE</sequence>
<feature type="domain" description="Rieske" evidence="6">
    <location>
        <begin position="5"/>
        <end position="99"/>
    </location>
</feature>
<keyword evidence="7" id="KW-0560">Oxidoreductase</keyword>
<evidence type="ECO:0000313" key="7">
    <source>
        <dbReference type="EMBL" id="VAX42317.1"/>
    </source>
</evidence>
<evidence type="ECO:0000256" key="3">
    <source>
        <dbReference type="ARBA" id="ARBA00023004"/>
    </source>
</evidence>
<evidence type="ECO:0000256" key="5">
    <source>
        <dbReference type="ARBA" id="ARBA00034078"/>
    </source>
</evidence>
<dbReference type="InterPro" id="IPR017941">
    <property type="entry name" value="Rieske_2Fe-2S"/>
</dbReference>
<dbReference type="EMBL" id="UOGL01000641">
    <property type="protein sequence ID" value="VAX42317.1"/>
    <property type="molecule type" value="Genomic_DNA"/>
</dbReference>
<dbReference type="InterPro" id="IPR036922">
    <property type="entry name" value="Rieske_2Fe-2S_sf"/>
</dbReference>
<comment type="cofactor">
    <cofactor evidence="5">
        <name>[2Fe-2S] cluster</name>
        <dbReference type="ChEBI" id="CHEBI:190135"/>
    </cofactor>
</comment>
<dbReference type="Gene3D" id="2.102.10.10">
    <property type="entry name" value="Rieske [2Fe-2S] iron-sulphur domain"/>
    <property type="match status" value="1"/>
</dbReference>
<keyword evidence="3" id="KW-0408">Iron</keyword>
<dbReference type="AlphaFoldDB" id="A0A3B1E8Y4"/>